<accession>A0A1N7MIH7</accession>
<dbReference type="OrthoDB" id="9804278at2"/>
<gene>
    <name evidence="9" type="ORF">SAMN05421795_107154</name>
</gene>
<keyword evidence="3" id="KW-0479">Metal-binding</keyword>
<sequence length="357" mass="37671">MKGRVVVLGELHGREAAALLVDGRLEDLLIDEQSDLAPGAICRALPERPMKGQGGLFVRLPGGARGFLREARGISPGRPLLVQVAANAEGAKAPPVSTRLVFKSRYAIVTPDAAGLNLSRAIRSPGLRAGLEALAAEGMAGSEMGLILRSACLIAADEDGVLDPEMGAEIAEDIAAMRALAEAVMADLEGGPELLVAAPTPHEAAWRDWAEPAPDAVEEGTMEAHGVPEAVDALLSPRVPLEGGGHMMIEPTRALVAVDVNTGGDTSPAAGLKANIAAVRELPRELRLRGLGGQIVVDFAPMPKRDRAAVEQQMRAVFRRDGSETVLAGWTPLGNYEIQRKRDRRPLRDILAPEAGR</sequence>
<evidence type="ECO:0000256" key="3">
    <source>
        <dbReference type="ARBA" id="ARBA00022723"/>
    </source>
</evidence>
<evidence type="ECO:0000313" key="10">
    <source>
        <dbReference type="Proteomes" id="UP000186098"/>
    </source>
</evidence>
<keyword evidence="7" id="KW-0694">RNA-binding</keyword>
<dbReference type="GO" id="GO:0016787">
    <property type="term" value="F:hydrolase activity"/>
    <property type="evidence" value="ECO:0007669"/>
    <property type="project" value="UniProtKB-KW"/>
</dbReference>
<dbReference type="PANTHER" id="PTHR30001">
    <property type="entry name" value="RIBONUCLEASE"/>
    <property type="match status" value="1"/>
</dbReference>
<evidence type="ECO:0000256" key="6">
    <source>
        <dbReference type="ARBA" id="ARBA00022842"/>
    </source>
</evidence>
<organism evidence="9 10">
    <name type="scientific">Phaeovulum vinaykumarii</name>
    <dbReference type="NCBI Taxonomy" id="407234"/>
    <lineage>
        <taxon>Bacteria</taxon>
        <taxon>Pseudomonadati</taxon>
        <taxon>Pseudomonadota</taxon>
        <taxon>Alphaproteobacteria</taxon>
        <taxon>Rhodobacterales</taxon>
        <taxon>Paracoccaceae</taxon>
        <taxon>Phaeovulum</taxon>
    </lineage>
</organism>
<evidence type="ECO:0000259" key="8">
    <source>
        <dbReference type="Pfam" id="PF10150"/>
    </source>
</evidence>
<dbReference type="EMBL" id="FTOM01000007">
    <property type="protein sequence ID" value="SIS85729.1"/>
    <property type="molecule type" value="Genomic_DNA"/>
</dbReference>
<reference evidence="10" key="1">
    <citation type="submission" date="2017-01" db="EMBL/GenBank/DDBJ databases">
        <authorList>
            <person name="Varghese N."/>
            <person name="Submissions S."/>
        </authorList>
    </citation>
    <scope>NUCLEOTIDE SEQUENCE [LARGE SCALE GENOMIC DNA]</scope>
    <source>
        <strain evidence="10">DSM 18714</strain>
    </source>
</reference>
<dbReference type="GO" id="GO:0006364">
    <property type="term" value="P:rRNA processing"/>
    <property type="evidence" value="ECO:0007669"/>
    <property type="project" value="TreeGrafter"/>
</dbReference>
<dbReference type="RefSeq" id="WP_076366910.1">
    <property type="nucleotide sequence ID" value="NZ_FTOM01000007.1"/>
</dbReference>
<keyword evidence="2" id="KW-0540">Nuclease</keyword>
<keyword evidence="4" id="KW-0255">Endonuclease</keyword>
<dbReference type="GO" id="GO:0004540">
    <property type="term" value="F:RNA nuclease activity"/>
    <property type="evidence" value="ECO:0007669"/>
    <property type="project" value="InterPro"/>
</dbReference>
<protein>
    <submittedName>
        <fullName evidence="9">Ribonuclease, Rne/Rng family</fullName>
    </submittedName>
</protein>
<proteinExistence type="predicted"/>
<dbReference type="Proteomes" id="UP000186098">
    <property type="component" value="Unassembled WGS sequence"/>
</dbReference>
<dbReference type="InterPro" id="IPR004659">
    <property type="entry name" value="RNase_E/G"/>
</dbReference>
<keyword evidence="6" id="KW-0460">Magnesium</keyword>
<dbReference type="GO" id="GO:0004519">
    <property type="term" value="F:endonuclease activity"/>
    <property type="evidence" value="ECO:0007669"/>
    <property type="project" value="UniProtKB-KW"/>
</dbReference>
<dbReference type="STRING" id="407234.SAMN05421795_107154"/>
<dbReference type="Pfam" id="PF10150">
    <property type="entry name" value="RNase_E_G"/>
    <property type="match status" value="1"/>
</dbReference>
<keyword evidence="10" id="KW-1185">Reference proteome</keyword>
<dbReference type="GO" id="GO:0005737">
    <property type="term" value="C:cytoplasm"/>
    <property type="evidence" value="ECO:0007669"/>
    <property type="project" value="TreeGrafter"/>
</dbReference>
<dbReference type="AlphaFoldDB" id="A0A1N7MIH7"/>
<keyword evidence="5" id="KW-0378">Hydrolase</keyword>
<feature type="domain" description="RNA-binding protein AU-1/Ribonuclease E/G" evidence="8">
    <location>
        <begin position="221"/>
        <end position="342"/>
    </location>
</feature>
<dbReference type="GO" id="GO:0046872">
    <property type="term" value="F:metal ion binding"/>
    <property type="evidence" value="ECO:0007669"/>
    <property type="project" value="UniProtKB-KW"/>
</dbReference>
<name>A0A1N7MIH7_9RHOB</name>
<dbReference type="GO" id="GO:0003723">
    <property type="term" value="F:RNA binding"/>
    <property type="evidence" value="ECO:0007669"/>
    <property type="project" value="UniProtKB-KW"/>
</dbReference>
<dbReference type="PANTHER" id="PTHR30001:SF1">
    <property type="entry name" value="RIBONUCLEASE E_G-LIKE PROTEIN, CHLOROPLASTIC"/>
    <property type="match status" value="1"/>
</dbReference>
<evidence type="ECO:0000256" key="7">
    <source>
        <dbReference type="ARBA" id="ARBA00022884"/>
    </source>
</evidence>
<evidence type="ECO:0000256" key="5">
    <source>
        <dbReference type="ARBA" id="ARBA00022801"/>
    </source>
</evidence>
<evidence type="ECO:0000313" key="9">
    <source>
        <dbReference type="EMBL" id="SIS85729.1"/>
    </source>
</evidence>
<evidence type="ECO:0000256" key="1">
    <source>
        <dbReference type="ARBA" id="ARBA00001946"/>
    </source>
</evidence>
<comment type="cofactor">
    <cofactor evidence="1">
        <name>Mg(2+)</name>
        <dbReference type="ChEBI" id="CHEBI:18420"/>
    </cofactor>
</comment>
<evidence type="ECO:0000256" key="2">
    <source>
        <dbReference type="ARBA" id="ARBA00022722"/>
    </source>
</evidence>
<evidence type="ECO:0000256" key="4">
    <source>
        <dbReference type="ARBA" id="ARBA00022759"/>
    </source>
</evidence>
<dbReference type="InterPro" id="IPR019307">
    <property type="entry name" value="RNA-bd_AU-1/RNase_E/G"/>
</dbReference>